<feature type="chain" id="PRO_5007563167" description="Porin" evidence="1">
    <location>
        <begin position="24"/>
        <end position="253"/>
    </location>
</feature>
<keyword evidence="1" id="KW-0732">Signal</keyword>
<evidence type="ECO:0000313" key="3">
    <source>
        <dbReference type="Proteomes" id="UP000075544"/>
    </source>
</evidence>
<organism evidence="2 3">
    <name type="scientific">Acinetobacter venetianus</name>
    <dbReference type="NCBI Taxonomy" id="52133"/>
    <lineage>
        <taxon>Bacteria</taxon>
        <taxon>Pseudomonadati</taxon>
        <taxon>Pseudomonadota</taxon>
        <taxon>Gammaproteobacteria</taxon>
        <taxon>Moraxellales</taxon>
        <taxon>Moraxellaceae</taxon>
        <taxon>Acinetobacter</taxon>
    </lineage>
</organism>
<reference evidence="2 3" key="1">
    <citation type="journal article" date="2016" name="Sci. Rep.">
        <title>Genomic and phenotypic characterization of the species Acinetobacter venetianus.</title>
        <authorList>
            <person name="Fondi M."/>
            <person name="Maida I."/>
            <person name="Perrin E."/>
            <person name="Orlandini V."/>
            <person name="La Torre L."/>
            <person name="Bosi E."/>
            <person name="Negroni A."/>
            <person name="Zanaroli G."/>
            <person name="Fava F."/>
            <person name="Decorosi F."/>
            <person name="Giovannetti L."/>
            <person name="Viti C."/>
            <person name="Vaneechoutte M."/>
            <person name="Dijkshoorn L."/>
            <person name="Fani R."/>
        </authorList>
    </citation>
    <scope>NUCLEOTIDE SEQUENCE [LARGE SCALE GENOMIC DNA]</scope>
    <source>
        <strain evidence="2 3">LUH13518</strain>
    </source>
</reference>
<dbReference type="NCBIfam" id="TIGR02001">
    <property type="entry name" value="gcw_chp"/>
    <property type="match status" value="1"/>
</dbReference>
<sequence>MMKFAVKAVALSVATLTSTLAMAEESKLPFPGTVSGNISVISSYNLRGITNSPENSGAAVQGGLDYSHKGFYAGYWFSTLDYSYACLNPDCKDVDARDSFESDFYAGYKGNITEDLGYQVGGTIYYYYPGWESTGYETIVGLSYKDFGVTAQTLLNNVTFGNKGDTYFLATYAPALPAGFTGKAQLGAYYYGDDDEFTAKTEHSFAFRHATLGLSHALGDTGANWSLDYILGGYDRSDIKQKNKVVLGLAYAF</sequence>
<dbReference type="AlphaFoldDB" id="A0A150I005"/>
<evidence type="ECO:0000313" key="2">
    <source>
        <dbReference type="EMBL" id="KXZ72489.1"/>
    </source>
</evidence>
<dbReference type="RefSeq" id="WP_061517324.1">
    <property type="nucleotide sequence ID" value="NZ_CAXGOK010000059.1"/>
</dbReference>
<protein>
    <recommendedName>
        <fullName evidence="4">Porin</fullName>
    </recommendedName>
</protein>
<dbReference type="Proteomes" id="UP000075544">
    <property type="component" value="Unassembled WGS sequence"/>
</dbReference>
<feature type="signal peptide" evidence="1">
    <location>
        <begin position="1"/>
        <end position="23"/>
    </location>
</feature>
<evidence type="ECO:0000256" key="1">
    <source>
        <dbReference type="SAM" id="SignalP"/>
    </source>
</evidence>
<dbReference type="InterPro" id="IPR010239">
    <property type="entry name" value="CHP02001"/>
</dbReference>
<proteinExistence type="predicted"/>
<dbReference type="PATRIC" id="fig|52133.19.peg.505"/>
<name>A0A150I005_9GAMM</name>
<dbReference type="EMBL" id="JRHX01000026">
    <property type="protein sequence ID" value="KXZ72489.1"/>
    <property type="molecule type" value="Genomic_DNA"/>
</dbReference>
<dbReference type="Pfam" id="PF09694">
    <property type="entry name" value="Gcw_chp"/>
    <property type="match status" value="1"/>
</dbReference>
<evidence type="ECO:0008006" key="4">
    <source>
        <dbReference type="Google" id="ProtNLM"/>
    </source>
</evidence>
<accession>A0A150I005</accession>
<gene>
    <name evidence="2" type="ORF">AVENLUH13518_00482</name>
</gene>
<comment type="caution">
    <text evidence="2">The sequence shown here is derived from an EMBL/GenBank/DDBJ whole genome shotgun (WGS) entry which is preliminary data.</text>
</comment>